<dbReference type="PANTHER" id="PTHR46797">
    <property type="entry name" value="HTH-TYPE TRANSCRIPTIONAL REGULATOR"/>
    <property type="match status" value="1"/>
</dbReference>
<dbReference type="InterPro" id="IPR050807">
    <property type="entry name" value="TransReg_Diox_bact_type"/>
</dbReference>
<organism evidence="3 4">
    <name type="scientific">Parasphaerochaeta coccoides (strain ATCC BAA-1237 / DSM 17374 / SPN1)</name>
    <name type="common">Sphaerochaeta coccoides</name>
    <dbReference type="NCBI Taxonomy" id="760011"/>
    <lineage>
        <taxon>Bacteria</taxon>
        <taxon>Pseudomonadati</taxon>
        <taxon>Spirochaetota</taxon>
        <taxon>Spirochaetia</taxon>
        <taxon>Spirochaetales</taxon>
        <taxon>Sphaerochaetaceae</taxon>
        <taxon>Parasphaerochaeta</taxon>
    </lineage>
</organism>
<dbReference type="InterPro" id="IPR014710">
    <property type="entry name" value="RmlC-like_jellyroll"/>
</dbReference>
<keyword evidence="4" id="KW-1185">Reference proteome</keyword>
<dbReference type="OrthoDB" id="9781521at2"/>
<dbReference type="Proteomes" id="UP000007939">
    <property type="component" value="Chromosome"/>
</dbReference>
<dbReference type="Pfam" id="PF01381">
    <property type="entry name" value="HTH_3"/>
    <property type="match status" value="1"/>
</dbReference>
<protein>
    <submittedName>
        <fullName evidence="3">Helix-turn-helix domain protein</fullName>
    </submittedName>
</protein>
<dbReference type="GO" id="GO:0003700">
    <property type="term" value="F:DNA-binding transcription factor activity"/>
    <property type="evidence" value="ECO:0007669"/>
    <property type="project" value="TreeGrafter"/>
</dbReference>
<dbReference type="InterPro" id="IPR011051">
    <property type="entry name" value="RmlC_Cupin_sf"/>
</dbReference>
<dbReference type="PANTHER" id="PTHR46797:SF1">
    <property type="entry name" value="METHYLPHOSPHONATE SYNTHASE"/>
    <property type="match status" value="1"/>
</dbReference>
<evidence type="ECO:0000313" key="3">
    <source>
        <dbReference type="EMBL" id="AEC02287.1"/>
    </source>
</evidence>
<name>F4GK91_PARC1</name>
<dbReference type="HOGENOM" id="CLU_085376_5_0_12"/>
<dbReference type="PROSITE" id="PS50943">
    <property type="entry name" value="HTH_CROC1"/>
    <property type="match status" value="1"/>
</dbReference>
<dbReference type="SUPFAM" id="SSF51182">
    <property type="entry name" value="RmlC-like cupins"/>
    <property type="match status" value="1"/>
</dbReference>
<reference evidence="3 4" key="2">
    <citation type="journal article" date="2012" name="Stand. Genomic Sci.">
        <title>Complete genome sequence of the termite hindgut bacterium Spirochaeta coccoides type strain (SPN1(T)), reclassification in the genus Sphaerochaeta as Sphaerochaeta coccoides comb. nov. and emendations of the family Spirochaetaceae and the genus Sphaerochaeta.</title>
        <authorList>
            <person name="Abt B."/>
            <person name="Han C."/>
            <person name="Scheuner C."/>
            <person name="Lu M."/>
            <person name="Lapidus A."/>
            <person name="Nolan M."/>
            <person name="Lucas S."/>
            <person name="Hammon N."/>
            <person name="Deshpande S."/>
            <person name="Cheng J.F."/>
            <person name="Tapia R."/>
            <person name="Goodwin L.A."/>
            <person name="Pitluck S."/>
            <person name="Liolios K."/>
            <person name="Pagani I."/>
            <person name="Ivanova N."/>
            <person name="Mavromatis K."/>
            <person name="Mikhailova N."/>
            <person name="Huntemann M."/>
            <person name="Pati A."/>
            <person name="Chen A."/>
            <person name="Palaniappan K."/>
            <person name="Land M."/>
            <person name="Hauser L."/>
            <person name="Brambilla E.M."/>
            <person name="Rohde M."/>
            <person name="Spring S."/>
            <person name="Gronow S."/>
            <person name="Goker M."/>
            <person name="Woyke T."/>
            <person name="Bristow J."/>
            <person name="Eisen J.A."/>
            <person name="Markowitz V."/>
            <person name="Hugenholtz P."/>
            <person name="Kyrpides N.C."/>
            <person name="Klenk H.P."/>
            <person name="Detter J.C."/>
        </authorList>
    </citation>
    <scope>NUCLEOTIDE SEQUENCE [LARGE SCALE GENOMIC DNA]</scope>
    <source>
        <strain evidence="4">ATCC BAA-1237 / DSM 17374 / SPN1</strain>
    </source>
</reference>
<sequence length="191" mass="21402">MEQRPPKIGKNIQKLRMSRNLTLNVLSERSGVSKAMLSQIESDKVNPTVATVWKISKGLGVELQDVLDIDDQIKRTFVVNPVQADDGRLETKANGVNIRVLSPLNMVEDMEIYLVSFDPLSTLKSDPHYAGAQEFLTVTKGSLTVTAGENVARIKKGDFIIYHCDVQHEISNESNQPAEVHMVVRFQNEKR</sequence>
<proteinExistence type="predicted"/>
<dbReference type="KEGG" id="scc:Spico_1066"/>
<accession>F4GK91</accession>
<dbReference type="STRING" id="760011.Spico_1066"/>
<dbReference type="RefSeq" id="WP_013739682.1">
    <property type="nucleotide sequence ID" value="NC_015436.1"/>
</dbReference>
<dbReference type="InterPro" id="IPR010982">
    <property type="entry name" value="Lambda_DNA-bd_dom_sf"/>
</dbReference>
<dbReference type="eggNOG" id="COG1396">
    <property type="taxonomic scope" value="Bacteria"/>
</dbReference>
<dbReference type="CDD" id="cd02209">
    <property type="entry name" value="cupin_XRE_C"/>
    <property type="match status" value="1"/>
</dbReference>
<dbReference type="CDD" id="cd00093">
    <property type="entry name" value="HTH_XRE"/>
    <property type="match status" value="1"/>
</dbReference>
<dbReference type="GO" id="GO:0005829">
    <property type="term" value="C:cytosol"/>
    <property type="evidence" value="ECO:0007669"/>
    <property type="project" value="TreeGrafter"/>
</dbReference>
<dbReference type="Pfam" id="PF07883">
    <property type="entry name" value="Cupin_2"/>
    <property type="match status" value="1"/>
</dbReference>
<evidence type="ECO:0000259" key="2">
    <source>
        <dbReference type="PROSITE" id="PS50943"/>
    </source>
</evidence>
<dbReference type="eggNOG" id="COG1917">
    <property type="taxonomic scope" value="Bacteria"/>
</dbReference>
<reference evidence="4" key="1">
    <citation type="submission" date="2011-04" db="EMBL/GenBank/DDBJ databases">
        <title>The complete genome of Spirochaeta coccoides DSM 17374.</title>
        <authorList>
            <person name="Lucas S."/>
            <person name="Copeland A."/>
            <person name="Lapidus A."/>
            <person name="Bruce D."/>
            <person name="Goodwin L."/>
            <person name="Pitluck S."/>
            <person name="Peters L."/>
            <person name="Kyrpides N."/>
            <person name="Mavromatis K."/>
            <person name="Pagani I."/>
            <person name="Ivanova N."/>
            <person name="Ovchinnikova G."/>
            <person name="Lu M."/>
            <person name="Detter J.C."/>
            <person name="Tapia R."/>
            <person name="Han C."/>
            <person name="Land M."/>
            <person name="Hauser L."/>
            <person name="Markowitz V."/>
            <person name="Cheng J.-F."/>
            <person name="Hugenholtz P."/>
            <person name="Woyke T."/>
            <person name="Wu D."/>
            <person name="Spring S."/>
            <person name="Schroeder M."/>
            <person name="Brambilla E."/>
            <person name="Klenk H.-P."/>
            <person name="Eisen J.A."/>
        </authorList>
    </citation>
    <scope>NUCLEOTIDE SEQUENCE [LARGE SCALE GENOMIC DNA]</scope>
    <source>
        <strain evidence="4">ATCC BAA-1237 / DSM 17374 / SPN1</strain>
    </source>
</reference>
<dbReference type="EMBL" id="CP002659">
    <property type="protein sequence ID" value="AEC02287.1"/>
    <property type="molecule type" value="Genomic_DNA"/>
</dbReference>
<dbReference type="GO" id="GO:0003677">
    <property type="term" value="F:DNA binding"/>
    <property type="evidence" value="ECO:0007669"/>
    <property type="project" value="UniProtKB-KW"/>
</dbReference>
<keyword evidence="1" id="KW-0238">DNA-binding</keyword>
<gene>
    <name evidence="3" type="ordered locus">Spico_1066</name>
</gene>
<evidence type="ECO:0000256" key="1">
    <source>
        <dbReference type="ARBA" id="ARBA00023125"/>
    </source>
</evidence>
<dbReference type="InterPro" id="IPR013096">
    <property type="entry name" value="Cupin_2"/>
</dbReference>
<dbReference type="SUPFAM" id="SSF47413">
    <property type="entry name" value="lambda repressor-like DNA-binding domains"/>
    <property type="match status" value="1"/>
</dbReference>
<evidence type="ECO:0000313" key="4">
    <source>
        <dbReference type="Proteomes" id="UP000007939"/>
    </source>
</evidence>
<dbReference type="InterPro" id="IPR001387">
    <property type="entry name" value="Cro/C1-type_HTH"/>
</dbReference>
<feature type="domain" description="HTH cro/C1-type" evidence="2">
    <location>
        <begin position="12"/>
        <end position="66"/>
    </location>
</feature>
<dbReference type="Gene3D" id="1.10.260.40">
    <property type="entry name" value="lambda repressor-like DNA-binding domains"/>
    <property type="match status" value="1"/>
</dbReference>
<dbReference type="AlphaFoldDB" id="F4GK91"/>
<dbReference type="SMART" id="SM00530">
    <property type="entry name" value="HTH_XRE"/>
    <property type="match status" value="1"/>
</dbReference>
<dbReference type="Gene3D" id="2.60.120.10">
    <property type="entry name" value="Jelly Rolls"/>
    <property type="match status" value="1"/>
</dbReference>